<dbReference type="AlphaFoldDB" id="A0A4P6ZGU0"/>
<feature type="transmembrane region" description="Helical" evidence="1">
    <location>
        <begin position="6"/>
        <end position="26"/>
    </location>
</feature>
<dbReference type="OrthoDB" id="1432203at2"/>
<keyword evidence="3" id="KW-1185">Reference proteome</keyword>
<gene>
    <name evidence="2" type="ORF">NBC122_01994</name>
</gene>
<feature type="transmembrane region" description="Helical" evidence="1">
    <location>
        <begin position="71"/>
        <end position="89"/>
    </location>
</feature>
<dbReference type="RefSeq" id="WP_133440192.1">
    <property type="nucleotide sequence ID" value="NZ_CP037954.1"/>
</dbReference>
<feature type="transmembrane region" description="Helical" evidence="1">
    <location>
        <begin position="38"/>
        <end position="59"/>
    </location>
</feature>
<keyword evidence="1" id="KW-1133">Transmembrane helix</keyword>
<evidence type="ECO:0000313" key="2">
    <source>
        <dbReference type="EMBL" id="QBO58802.1"/>
    </source>
</evidence>
<reference evidence="2 3" key="1">
    <citation type="submission" date="2019-03" db="EMBL/GenBank/DDBJ databases">
        <authorList>
            <person name="Kim H."/>
            <person name="Yu S.-M."/>
        </authorList>
    </citation>
    <scope>NUCLEOTIDE SEQUENCE [LARGE SCALE GENOMIC DNA]</scope>
    <source>
        <strain evidence="2 3">NBC122</strain>
    </source>
</reference>
<dbReference type="KEGG" id="csal:NBC122_01994"/>
<accession>A0A4P6ZGU0</accession>
<protein>
    <submittedName>
        <fullName evidence="2">Uncharacterized protein</fullName>
    </submittedName>
</protein>
<evidence type="ECO:0000256" key="1">
    <source>
        <dbReference type="SAM" id="Phobius"/>
    </source>
</evidence>
<evidence type="ECO:0000313" key="3">
    <source>
        <dbReference type="Proteomes" id="UP000294419"/>
    </source>
</evidence>
<proteinExistence type="predicted"/>
<dbReference type="EMBL" id="CP037954">
    <property type="protein sequence ID" value="QBO58802.1"/>
    <property type="molecule type" value="Genomic_DNA"/>
</dbReference>
<dbReference type="Proteomes" id="UP000294419">
    <property type="component" value="Chromosome"/>
</dbReference>
<sequence length="204" mass="23785">MKKLKSIYYILLVICFLIVLSLFSIESLKYSGLLTIPILVYAIVPLILILLLIILILNFKDKGFLHGVNETSPQIFLLLIIILGCFGLYKFDNYRNNKIKVEFTNKTAGIITDIRLVGRSAQTTIEKLNPKQTKIELFRGKEINYNTENDYDNEVKLFFFYKNKLSEVQILKGFNRWMVIDDNWKIDIIDSDSINVDIHNKNIR</sequence>
<organism evidence="2 3">
    <name type="scientific">Chryseobacterium salivictor</name>
    <dbReference type="NCBI Taxonomy" id="2547600"/>
    <lineage>
        <taxon>Bacteria</taxon>
        <taxon>Pseudomonadati</taxon>
        <taxon>Bacteroidota</taxon>
        <taxon>Flavobacteriia</taxon>
        <taxon>Flavobacteriales</taxon>
        <taxon>Weeksellaceae</taxon>
        <taxon>Chryseobacterium group</taxon>
        <taxon>Chryseobacterium</taxon>
    </lineage>
</organism>
<name>A0A4P6ZGU0_9FLAO</name>
<keyword evidence="1" id="KW-0812">Transmembrane</keyword>
<keyword evidence="1" id="KW-0472">Membrane</keyword>